<organism evidence="1">
    <name type="scientific">Anguilla anguilla</name>
    <name type="common">European freshwater eel</name>
    <name type="synonym">Muraena anguilla</name>
    <dbReference type="NCBI Taxonomy" id="7936"/>
    <lineage>
        <taxon>Eukaryota</taxon>
        <taxon>Metazoa</taxon>
        <taxon>Chordata</taxon>
        <taxon>Craniata</taxon>
        <taxon>Vertebrata</taxon>
        <taxon>Euteleostomi</taxon>
        <taxon>Actinopterygii</taxon>
        <taxon>Neopterygii</taxon>
        <taxon>Teleostei</taxon>
        <taxon>Anguilliformes</taxon>
        <taxon>Anguillidae</taxon>
        <taxon>Anguilla</taxon>
    </lineage>
</organism>
<reference evidence="1" key="1">
    <citation type="submission" date="2014-11" db="EMBL/GenBank/DDBJ databases">
        <authorList>
            <person name="Amaro Gonzalez C."/>
        </authorList>
    </citation>
    <scope>NUCLEOTIDE SEQUENCE</scope>
</reference>
<dbReference type="EMBL" id="GBXM01052801">
    <property type="protein sequence ID" value="JAH55776.1"/>
    <property type="molecule type" value="Transcribed_RNA"/>
</dbReference>
<reference evidence="1" key="2">
    <citation type="journal article" date="2015" name="Fish Shellfish Immunol.">
        <title>Early steps in the European eel (Anguilla anguilla)-Vibrio vulnificus interaction in the gills: Role of the RtxA13 toxin.</title>
        <authorList>
            <person name="Callol A."/>
            <person name="Pajuelo D."/>
            <person name="Ebbesson L."/>
            <person name="Teles M."/>
            <person name="MacKenzie S."/>
            <person name="Amaro C."/>
        </authorList>
    </citation>
    <scope>NUCLEOTIDE SEQUENCE</scope>
</reference>
<name>A0A0E9TQF8_ANGAN</name>
<proteinExistence type="predicted"/>
<dbReference type="AlphaFoldDB" id="A0A0E9TQF8"/>
<accession>A0A0E9TQF8</accession>
<sequence>MPSFLKHSEHCPAASRYVGNELH</sequence>
<protein>
    <submittedName>
        <fullName evidence="1">Uncharacterized protein</fullName>
    </submittedName>
</protein>
<evidence type="ECO:0000313" key="1">
    <source>
        <dbReference type="EMBL" id="JAH55776.1"/>
    </source>
</evidence>